<accession>A0A0R0CF25</accession>
<feature type="region of interest" description="Disordered" evidence="1">
    <location>
        <begin position="53"/>
        <end position="150"/>
    </location>
</feature>
<comment type="caution">
    <text evidence="3">The sequence shown here is derived from an EMBL/GenBank/DDBJ whole genome shotgun (WGS) entry which is preliminary data.</text>
</comment>
<dbReference type="OrthoDB" id="6008510at2"/>
<evidence type="ECO:0000256" key="1">
    <source>
        <dbReference type="SAM" id="MobiDB-lite"/>
    </source>
</evidence>
<gene>
    <name evidence="3" type="ORF">ABB29_13530</name>
</gene>
<evidence type="ECO:0000256" key="2">
    <source>
        <dbReference type="SAM" id="SignalP"/>
    </source>
</evidence>
<reference evidence="3 4" key="1">
    <citation type="submission" date="2015-05" db="EMBL/GenBank/DDBJ databases">
        <title>Genome sequencing and analysis of members of genus Stenotrophomonas.</title>
        <authorList>
            <person name="Patil P.P."/>
            <person name="Midha S."/>
            <person name="Patil P.B."/>
        </authorList>
    </citation>
    <scope>NUCLEOTIDE SEQUENCE [LARGE SCALE GENOMIC DNA]</scope>
    <source>
        <strain evidence="3 4">DSM 21858</strain>
    </source>
</reference>
<dbReference type="RefSeq" id="WP_057659940.1">
    <property type="nucleotide sequence ID" value="NZ_LDJL01000015.1"/>
</dbReference>
<dbReference type="AlphaFoldDB" id="A0A0R0CF25"/>
<proteinExistence type="predicted"/>
<feature type="compositionally biased region" description="Polar residues" evidence="1">
    <location>
        <begin position="99"/>
        <end position="130"/>
    </location>
</feature>
<protein>
    <recommendedName>
        <fullName evidence="5">DUF4148 domain-containing protein</fullName>
    </recommendedName>
</protein>
<dbReference type="STRING" id="344882.ABB29_13530"/>
<organism evidence="3 4">
    <name type="scientific">Pseudoxanthomonas dokdonensis</name>
    <dbReference type="NCBI Taxonomy" id="344882"/>
    <lineage>
        <taxon>Bacteria</taxon>
        <taxon>Pseudomonadati</taxon>
        <taxon>Pseudomonadota</taxon>
        <taxon>Gammaproteobacteria</taxon>
        <taxon>Lysobacterales</taxon>
        <taxon>Lysobacteraceae</taxon>
        <taxon>Pseudoxanthomonas</taxon>
    </lineage>
</organism>
<feature type="signal peptide" evidence="2">
    <location>
        <begin position="1"/>
        <end position="23"/>
    </location>
</feature>
<dbReference type="PATRIC" id="fig|344882.3.peg.1086"/>
<sequence>MRHPIIQPSWLFASVLVVAGAHAGEQVAPAAVVDDSASANQIVSIDQATGQLRAPTAAERQQLQQAAKASNRRQAEPRLASKKGFVAPASESAAMASKRQLSNGGTSMQVPESYMSHLTVSRDSSGQLHIQHQDEHATATNDNSMEADHE</sequence>
<dbReference type="Proteomes" id="UP000052052">
    <property type="component" value="Unassembled WGS sequence"/>
</dbReference>
<dbReference type="EMBL" id="LDJL01000015">
    <property type="protein sequence ID" value="KRG68335.1"/>
    <property type="molecule type" value="Genomic_DNA"/>
</dbReference>
<evidence type="ECO:0000313" key="3">
    <source>
        <dbReference type="EMBL" id="KRG68335.1"/>
    </source>
</evidence>
<name>A0A0R0CF25_9GAMM</name>
<feature type="compositionally biased region" description="Polar residues" evidence="1">
    <location>
        <begin position="59"/>
        <end position="68"/>
    </location>
</feature>
<dbReference type="NCBIfam" id="NF047450">
    <property type="entry name" value="post-PEP-CTERM_1"/>
    <property type="match status" value="1"/>
</dbReference>
<keyword evidence="2" id="KW-0732">Signal</keyword>
<evidence type="ECO:0008006" key="5">
    <source>
        <dbReference type="Google" id="ProtNLM"/>
    </source>
</evidence>
<keyword evidence="4" id="KW-1185">Reference proteome</keyword>
<feature type="chain" id="PRO_5006393931" description="DUF4148 domain-containing protein" evidence="2">
    <location>
        <begin position="24"/>
        <end position="150"/>
    </location>
</feature>
<evidence type="ECO:0000313" key="4">
    <source>
        <dbReference type="Proteomes" id="UP000052052"/>
    </source>
</evidence>